<dbReference type="HOGENOM" id="CLU_189779_1_0_11"/>
<protein>
    <recommendedName>
        <fullName evidence="5">Holin</fullName>
    </recommendedName>
</protein>
<evidence type="ECO:0000256" key="2">
    <source>
        <dbReference type="SAM" id="Phobius"/>
    </source>
</evidence>
<dbReference type="RefSeq" id="WP_004010122.1">
    <property type="nucleotide sequence ID" value="NZ_GL622340.1"/>
</dbReference>
<evidence type="ECO:0000256" key="1">
    <source>
        <dbReference type="SAM" id="MobiDB-lite"/>
    </source>
</evidence>
<evidence type="ECO:0008006" key="5">
    <source>
        <dbReference type="Google" id="ProtNLM"/>
    </source>
</evidence>
<feature type="transmembrane region" description="Helical" evidence="2">
    <location>
        <begin position="41"/>
        <end position="62"/>
    </location>
</feature>
<reference evidence="3 4" key="1">
    <citation type="submission" date="2010-12" db="EMBL/GenBank/DDBJ databases">
        <authorList>
            <person name="Muzny D."/>
            <person name="Qin X."/>
            <person name="Deng J."/>
            <person name="Jiang H."/>
            <person name="Liu Y."/>
            <person name="Qu J."/>
            <person name="Song X.-Z."/>
            <person name="Zhang L."/>
            <person name="Thornton R."/>
            <person name="Coyle M."/>
            <person name="Francisco L."/>
            <person name="Jackson L."/>
            <person name="Javaid M."/>
            <person name="Korchina V."/>
            <person name="Kovar C."/>
            <person name="Mata R."/>
            <person name="Mathew T."/>
            <person name="Ngo R."/>
            <person name="Nguyen L."/>
            <person name="Nguyen N."/>
            <person name="Okwuonu G."/>
            <person name="Ongeri F."/>
            <person name="Pham C."/>
            <person name="Simmons D."/>
            <person name="Wilczek-Boney K."/>
            <person name="Hale W."/>
            <person name="Jakkamsetti A."/>
            <person name="Pham P."/>
            <person name="Ruth R."/>
            <person name="San Lucas F."/>
            <person name="Warren J."/>
            <person name="Zhang J."/>
            <person name="Zhao Z."/>
            <person name="Zhou C."/>
            <person name="Zhu D."/>
            <person name="Lee S."/>
            <person name="Bess C."/>
            <person name="Blankenburg K."/>
            <person name="Forbes L."/>
            <person name="Fu Q."/>
            <person name="Gubbala S."/>
            <person name="Hirani K."/>
            <person name="Jayaseelan J.C."/>
            <person name="Lara F."/>
            <person name="Munidasa M."/>
            <person name="Palculict T."/>
            <person name="Patil S."/>
            <person name="Pu L.-L."/>
            <person name="Saada N."/>
            <person name="Tang L."/>
            <person name="Weissenberger G."/>
            <person name="Zhu Y."/>
            <person name="Hemphill L."/>
            <person name="Shang Y."/>
            <person name="Youmans B."/>
            <person name="Ayvaz T."/>
            <person name="Ross M."/>
            <person name="Santibanez J."/>
            <person name="Aqrawi P."/>
            <person name="Gross S."/>
            <person name="Joshi V."/>
            <person name="Fowler G."/>
            <person name="Nazareth L."/>
            <person name="Reid J."/>
            <person name="Worley K."/>
            <person name="Petrosino J."/>
            <person name="Highlander S."/>
            <person name="Gibbs R."/>
        </authorList>
    </citation>
    <scope>NUCLEOTIDE SEQUENCE [LARGE SCALE GENOMIC DNA]</scope>
    <source>
        <strain evidence="3 4">ATCC 51333</strain>
    </source>
</reference>
<dbReference type="AlphaFoldDB" id="E6M114"/>
<organism evidence="3 4">
    <name type="scientific">Mobiluncus curtisii ATCC 51333</name>
    <dbReference type="NCBI Taxonomy" id="887326"/>
    <lineage>
        <taxon>Bacteria</taxon>
        <taxon>Bacillati</taxon>
        <taxon>Actinomycetota</taxon>
        <taxon>Actinomycetes</taxon>
        <taxon>Actinomycetales</taxon>
        <taxon>Actinomycetaceae</taxon>
        <taxon>Mobiluncus</taxon>
    </lineage>
</organism>
<comment type="caution">
    <text evidence="3">The sequence shown here is derived from an EMBL/GenBank/DDBJ whole genome shotgun (WGS) entry which is preliminary data.</text>
</comment>
<evidence type="ECO:0000313" key="4">
    <source>
        <dbReference type="Proteomes" id="UP000005573"/>
    </source>
</evidence>
<keyword evidence="2" id="KW-1133">Transmembrane helix</keyword>
<gene>
    <name evidence="3" type="ORF">HMPREF0388_1747</name>
</gene>
<dbReference type="InterPro" id="IPR020109">
    <property type="entry name" value="Holin_r1t"/>
</dbReference>
<feature type="region of interest" description="Disordered" evidence="1">
    <location>
        <begin position="65"/>
        <end position="84"/>
    </location>
</feature>
<dbReference type="Pfam" id="PF16945">
    <property type="entry name" value="Phage_r1t_holin"/>
    <property type="match status" value="1"/>
</dbReference>
<dbReference type="Proteomes" id="UP000005573">
    <property type="component" value="Unassembled WGS sequence"/>
</dbReference>
<keyword evidence="2" id="KW-0812">Transmembrane</keyword>
<proteinExistence type="predicted"/>
<name>E6M114_9ACTO</name>
<keyword evidence="2" id="KW-0472">Membrane</keyword>
<dbReference type="EMBL" id="AEPY01000011">
    <property type="protein sequence ID" value="EFU79644.1"/>
    <property type="molecule type" value="Genomic_DNA"/>
</dbReference>
<sequence length="84" mass="8748">MASYITDKTFWVGVLERALKTFAQSLIASFGVGVTLLNADWVGVLAVAGTATFLSVLTSLAAPSPVRAPYLPDTSEPPDAPPVV</sequence>
<evidence type="ECO:0000313" key="3">
    <source>
        <dbReference type="EMBL" id="EFU79644.1"/>
    </source>
</evidence>
<accession>E6M114</accession>